<comment type="caution">
    <text evidence="1">The sequence shown here is derived from an EMBL/GenBank/DDBJ whole genome shotgun (WGS) entry which is preliminary data.</text>
</comment>
<organism evidence="1 2">
    <name type="scientific">Vibrio splendidus</name>
    <dbReference type="NCBI Taxonomy" id="29497"/>
    <lineage>
        <taxon>Bacteria</taxon>
        <taxon>Pseudomonadati</taxon>
        <taxon>Pseudomonadota</taxon>
        <taxon>Gammaproteobacteria</taxon>
        <taxon>Vibrionales</taxon>
        <taxon>Vibrionaceae</taxon>
        <taxon>Vibrio</taxon>
    </lineage>
</organism>
<proteinExistence type="predicted"/>
<dbReference type="EMBL" id="PIGA01000102">
    <property type="protein sequence ID" value="PTP10699.1"/>
    <property type="molecule type" value="Genomic_DNA"/>
</dbReference>
<evidence type="ECO:0000313" key="2">
    <source>
        <dbReference type="Proteomes" id="UP000244080"/>
    </source>
</evidence>
<gene>
    <name evidence="1" type="ORF">CWO36_25715</name>
</gene>
<protein>
    <submittedName>
        <fullName evidence="1">Short-chain dehydrogenase</fullName>
    </submittedName>
</protein>
<evidence type="ECO:0000313" key="1">
    <source>
        <dbReference type="EMBL" id="PTP10699.1"/>
    </source>
</evidence>
<accession>A0A2T5DVZ3</accession>
<dbReference type="AlphaFoldDB" id="A0A2T5DVZ3"/>
<reference evidence="1 2" key="1">
    <citation type="submission" date="2017-11" db="EMBL/GenBank/DDBJ databases">
        <title>Population delineation of vibrios coincides with oyster pathogenicity.</title>
        <authorList>
            <person name="Bruto M."/>
            <person name="Labreuche Y."/>
            <person name="James A."/>
            <person name="Piel D."/>
            <person name="Chenivesse S."/>
            <person name="Petton B."/>
            <person name="Polz M.F."/>
            <person name="Le Roux F."/>
        </authorList>
    </citation>
    <scope>NUCLEOTIDE SEQUENCE [LARGE SCALE GENOMIC DNA]</scope>
    <source>
        <strain evidence="1 2">1F_55</strain>
    </source>
</reference>
<sequence length="116" mass="13127">MSSLMKELDYSDLGFAEYSSQQFATVIFDRSEDAKSVYITVLRDGEINQFTGDNRYNPSSRRHASAVYVREEWPDGKVIKICTIQHKGTTLIEVHAVSNEELAYLFGVKDVNSIAI</sequence>
<dbReference type="Proteomes" id="UP000244080">
    <property type="component" value="Unassembled WGS sequence"/>
</dbReference>
<name>A0A2T5DVZ3_VIBSP</name>
<dbReference type="RefSeq" id="WP_017086659.1">
    <property type="nucleotide sequence ID" value="NZ_CAWNZY010000005.1"/>
</dbReference>